<organism evidence="6 7">
    <name type="scientific">Accipiter nisus</name>
    <name type="common">Eurasian sparrowhawk</name>
    <dbReference type="NCBI Taxonomy" id="211598"/>
    <lineage>
        <taxon>Eukaryota</taxon>
        <taxon>Metazoa</taxon>
        <taxon>Chordata</taxon>
        <taxon>Craniata</taxon>
        <taxon>Vertebrata</taxon>
        <taxon>Euteleostomi</taxon>
        <taxon>Archelosauria</taxon>
        <taxon>Archosauria</taxon>
        <taxon>Dinosauria</taxon>
        <taxon>Saurischia</taxon>
        <taxon>Theropoda</taxon>
        <taxon>Coelurosauria</taxon>
        <taxon>Aves</taxon>
        <taxon>Neognathae</taxon>
        <taxon>Neoaves</taxon>
        <taxon>Telluraves</taxon>
        <taxon>Accipitrimorphae</taxon>
        <taxon>Accipitriformes</taxon>
        <taxon>Accipitridae</taxon>
        <taxon>Accipitrinae</taxon>
        <taxon>Accipiter</taxon>
    </lineage>
</organism>
<dbReference type="InterPro" id="IPR019398">
    <property type="entry name" value="Pre-rRNA_process_TSR2"/>
</dbReference>
<dbReference type="GO" id="GO:0006364">
    <property type="term" value="P:rRNA processing"/>
    <property type="evidence" value="ECO:0007669"/>
    <property type="project" value="UniProtKB-KW"/>
</dbReference>
<accession>A0A8B9NGN1</accession>
<evidence type="ECO:0000256" key="1">
    <source>
        <dbReference type="ARBA" id="ARBA00002210"/>
    </source>
</evidence>
<comment type="similarity">
    <text evidence="2">Belongs to the TSR2 family.</text>
</comment>
<evidence type="ECO:0000313" key="7">
    <source>
        <dbReference type="Proteomes" id="UP000694541"/>
    </source>
</evidence>
<proteinExistence type="inferred from homology"/>
<reference evidence="6" key="2">
    <citation type="submission" date="2025-09" db="UniProtKB">
        <authorList>
            <consortium name="Ensembl"/>
        </authorList>
    </citation>
    <scope>IDENTIFICATION</scope>
</reference>
<keyword evidence="4" id="KW-0698">rRNA processing</keyword>
<feature type="region of interest" description="Disordered" evidence="5">
    <location>
        <begin position="149"/>
        <end position="172"/>
    </location>
</feature>
<name>A0A8B9NGN1_9AVES</name>
<reference evidence="6" key="1">
    <citation type="submission" date="2025-08" db="UniProtKB">
        <authorList>
            <consortium name="Ensembl"/>
        </authorList>
    </citation>
    <scope>IDENTIFICATION</scope>
</reference>
<evidence type="ECO:0000256" key="5">
    <source>
        <dbReference type="SAM" id="MobiDB-lite"/>
    </source>
</evidence>
<dbReference type="Ensembl" id="ENSANIT00000022237.1">
    <property type="protein sequence ID" value="ENSANIP00000021524.1"/>
    <property type="gene ID" value="ENSANIG00000014604.1"/>
</dbReference>
<keyword evidence="7" id="KW-1185">Reference proteome</keyword>
<dbReference type="AlphaFoldDB" id="A0A8B9NGN1"/>
<dbReference type="Pfam" id="PF10273">
    <property type="entry name" value="WGG"/>
    <property type="match status" value="1"/>
</dbReference>
<evidence type="ECO:0000256" key="3">
    <source>
        <dbReference type="ARBA" id="ARBA00017551"/>
    </source>
</evidence>
<comment type="function">
    <text evidence="1">May be involved in 20S pre-rRNA processing.</text>
</comment>
<evidence type="ECO:0000256" key="2">
    <source>
        <dbReference type="ARBA" id="ARBA00006524"/>
    </source>
</evidence>
<evidence type="ECO:0000313" key="6">
    <source>
        <dbReference type="Ensembl" id="ENSANIP00000021524.1"/>
    </source>
</evidence>
<sequence>MAAPGLEEGGLFARGVRAVLGGWAALQLAVAHGFGGPQSPEKATWLAGALQEFFAQNAELREEEVEEFLAEVMDNEFDTATSLNQYAPVCSQSPLVAPTEGGETLPWDEGAAMMSLSWGGEPLTLMVSPKGGRGRLMMSFDTPMMSFPPQAMECGTPPPPPDGWTLVRRRRR</sequence>
<evidence type="ECO:0000256" key="4">
    <source>
        <dbReference type="ARBA" id="ARBA00022552"/>
    </source>
</evidence>
<dbReference type="PANTHER" id="PTHR21250">
    <property type="entry name" value="PRE-RRNA-PROCESSING PROTEIN TSR2 HOMOLOG"/>
    <property type="match status" value="1"/>
</dbReference>
<dbReference type="Proteomes" id="UP000694541">
    <property type="component" value="Unplaced"/>
</dbReference>
<protein>
    <recommendedName>
        <fullName evidence="3">Pre-rRNA-processing protein TSR2 homolog</fullName>
    </recommendedName>
</protein>